<dbReference type="RefSeq" id="WP_108177821.1">
    <property type="nucleotide sequence ID" value="NZ_PZZL01000005.1"/>
</dbReference>
<dbReference type="NCBIfam" id="TIGR03054">
    <property type="entry name" value="photo_alph_chp1"/>
    <property type="match status" value="1"/>
</dbReference>
<accession>A0A2T4Z2L0</accession>
<proteinExistence type="predicted"/>
<gene>
    <name evidence="2" type="ORF">C8P69_105154</name>
</gene>
<evidence type="ECO:0000313" key="2">
    <source>
        <dbReference type="EMBL" id="PTM55004.1"/>
    </source>
</evidence>
<dbReference type="OrthoDB" id="7848123at2"/>
<sequence length="152" mass="16249">MTTATVPNTRFGIWPVATAGVVLALAILFAALGRHAGIGTVQLPAAEAATFIDLRFEDREGSIRVLSASDGHLLLAVPPGEGGFMRGVMRGLARDRKMRGIGPEQPFRLERRVNGMLILHDTATGRDIALGSFGPTNLEAFSQLLQNKEGSR</sequence>
<dbReference type="InterPro" id="IPR017495">
    <property type="entry name" value="PuhC"/>
</dbReference>
<keyword evidence="3" id="KW-1185">Reference proteome</keyword>
<organism evidence="2 3">
    <name type="scientific">Phreatobacter oligotrophus</name>
    <dbReference type="NCBI Taxonomy" id="1122261"/>
    <lineage>
        <taxon>Bacteria</taxon>
        <taxon>Pseudomonadati</taxon>
        <taxon>Pseudomonadota</taxon>
        <taxon>Alphaproteobacteria</taxon>
        <taxon>Hyphomicrobiales</taxon>
        <taxon>Phreatobacteraceae</taxon>
        <taxon>Phreatobacter</taxon>
    </lineage>
</organism>
<comment type="caution">
    <text evidence="2">The sequence shown here is derived from an EMBL/GenBank/DDBJ whole genome shotgun (WGS) entry which is preliminary data.</text>
</comment>
<protein>
    <submittedName>
        <fullName evidence="2">Putative photosynthetic complex assembly protein</fullName>
    </submittedName>
</protein>
<reference evidence="2 3" key="1">
    <citation type="submission" date="2018-04" db="EMBL/GenBank/DDBJ databases">
        <title>Genomic Encyclopedia of Archaeal and Bacterial Type Strains, Phase II (KMG-II): from individual species to whole genera.</title>
        <authorList>
            <person name="Goeker M."/>
        </authorList>
    </citation>
    <scope>NUCLEOTIDE SEQUENCE [LARGE SCALE GENOMIC DNA]</scope>
    <source>
        <strain evidence="2 3">DSM 25521</strain>
    </source>
</reference>
<name>A0A2T4Z2L0_9HYPH</name>
<feature type="transmembrane region" description="Helical" evidence="1">
    <location>
        <begin position="12"/>
        <end position="32"/>
    </location>
</feature>
<dbReference type="AlphaFoldDB" id="A0A2T4Z2L0"/>
<evidence type="ECO:0000313" key="3">
    <source>
        <dbReference type="Proteomes" id="UP000241808"/>
    </source>
</evidence>
<keyword evidence="1" id="KW-0812">Transmembrane</keyword>
<evidence type="ECO:0000256" key="1">
    <source>
        <dbReference type="SAM" id="Phobius"/>
    </source>
</evidence>
<keyword evidence="1" id="KW-1133">Transmembrane helix</keyword>
<dbReference type="EMBL" id="PZZL01000005">
    <property type="protein sequence ID" value="PTM55004.1"/>
    <property type="molecule type" value="Genomic_DNA"/>
</dbReference>
<keyword evidence="1" id="KW-0472">Membrane</keyword>
<dbReference type="Proteomes" id="UP000241808">
    <property type="component" value="Unassembled WGS sequence"/>
</dbReference>